<feature type="transmembrane region" description="Helical" evidence="1">
    <location>
        <begin position="144"/>
        <end position="164"/>
    </location>
</feature>
<sequence>MLKSPSTSLIVRGVLAVAVGIMALAWPGITVLALVFLFAVYAFIASGLQAMRAFSSREAGPVVGHLLVGLVDLAAGVLALVWPGPTALVLVLIVGSWAVATGLFEITAAFQAGEPAGTRALYILAGLVSVAFGVAVFAHPGVGAITLALLFGLFNLIYGASMLVQGIELRRTGKTLRSLVNGPAAAVGTPGRLHSSSRR</sequence>
<evidence type="ECO:0000313" key="2">
    <source>
        <dbReference type="EMBL" id="TVZ06610.1"/>
    </source>
</evidence>
<dbReference type="InterPro" id="IPR005325">
    <property type="entry name" value="DUF308_memb"/>
</dbReference>
<keyword evidence="1" id="KW-0472">Membrane</keyword>
<dbReference type="PANTHER" id="PTHR34989">
    <property type="entry name" value="PROTEIN HDED"/>
    <property type="match status" value="1"/>
</dbReference>
<accession>A0A6P2C607</accession>
<dbReference type="AlphaFoldDB" id="A0A6P2C607"/>
<organism evidence="2 3">
    <name type="scientific">Trebonia kvetii</name>
    <dbReference type="NCBI Taxonomy" id="2480626"/>
    <lineage>
        <taxon>Bacteria</taxon>
        <taxon>Bacillati</taxon>
        <taxon>Actinomycetota</taxon>
        <taxon>Actinomycetes</taxon>
        <taxon>Streptosporangiales</taxon>
        <taxon>Treboniaceae</taxon>
        <taxon>Trebonia</taxon>
    </lineage>
</organism>
<feature type="transmembrane region" description="Helical" evidence="1">
    <location>
        <begin position="88"/>
        <end position="108"/>
    </location>
</feature>
<dbReference type="OrthoDB" id="3823166at2"/>
<feature type="transmembrane region" description="Helical" evidence="1">
    <location>
        <begin position="9"/>
        <end position="26"/>
    </location>
</feature>
<dbReference type="RefSeq" id="WP_145851363.1">
    <property type="nucleotide sequence ID" value="NZ_RPFW01000001.1"/>
</dbReference>
<keyword evidence="3" id="KW-1185">Reference proteome</keyword>
<dbReference type="PANTHER" id="PTHR34989:SF1">
    <property type="entry name" value="PROTEIN HDED"/>
    <property type="match status" value="1"/>
</dbReference>
<name>A0A6P2C607_9ACTN</name>
<dbReference type="EMBL" id="RPFW01000001">
    <property type="protein sequence ID" value="TVZ06610.1"/>
    <property type="molecule type" value="Genomic_DNA"/>
</dbReference>
<keyword evidence="1" id="KW-1133">Transmembrane helix</keyword>
<gene>
    <name evidence="2" type="ORF">EAS64_04270</name>
</gene>
<feature type="transmembrane region" description="Helical" evidence="1">
    <location>
        <begin position="62"/>
        <end position="82"/>
    </location>
</feature>
<dbReference type="GO" id="GO:0005886">
    <property type="term" value="C:plasma membrane"/>
    <property type="evidence" value="ECO:0007669"/>
    <property type="project" value="TreeGrafter"/>
</dbReference>
<feature type="transmembrane region" description="Helical" evidence="1">
    <location>
        <begin position="120"/>
        <end position="138"/>
    </location>
</feature>
<dbReference type="InterPro" id="IPR052712">
    <property type="entry name" value="Acid_resist_chaperone_HdeD"/>
</dbReference>
<comment type="caution">
    <text evidence="2">The sequence shown here is derived from an EMBL/GenBank/DDBJ whole genome shotgun (WGS) entry which is preliminary data.</text>
</comment>
<proteinExistence type="predicted"/>
<dbReference type="Proteomes" id="UP000460272">
    <property type="component" value="Unassembled WGS sequence"/>
</dbReference>
<dbReference type="Pfam" id="PF03729">
    <property type="entry name" value="DUF308"/>
    <property type="match status" value="2"/>
</dbReference>
<reference evidence="2 3" key="1">
    <citation type="submission" date="2018-11" db="EMBL/GenBank/DDBJ databases">
        <title>Trebonia kvetii gen.nov., sp.nov., a novel acidophilic actinobacterium, and proposal of the new actinobacterial family Treboniaceae fam. nov.</title>
        <authorList>
            <person name="Rapoport D."/>
            <person name="Sagova-Mareckova M."/>
            <person name="Sedlacek I."/>
            <person name="Provaznik J."/>
            <person name="Kralova S."/>
            <person name="Pavlinic D."/>
            <person name="Benes V."/>
            <person name="Kopecky J."/>
        </authorList>
    </citation>
    <scope>NUCLEOTIDE SEQUENCE [LARGE SCALE GENOMIC DNA]</scope>
    <source>
        <strain evidence="2 3">15Tr583</strain>
    </source>
</reference>
<keyword evidence="1" id="KW-0812">Transmembrane</keyword>
<evidence type="ECO:0000313" key="3">
    <source>
        <dbReference type="Proteomes" id="UP000460272"/>
    </source>
</evidence>
<evidence type="ECO:0000256" key="1">
    <source>
        <dbReference type="SAM" id="Phobius"/>
    </source>
</evidence>
<protein>
    <submittedName>
        <fullName evidence="2">HdeD family acid-resistance protein</fullName>
    </submittedName>
</protein>